<dbReference type="InterPro" id="IPR006195">
    <property type="entry name" value="aa-tRNA-synth_II"/>
</dbReference>
<dbReference type="PANTHER" id="PTHR10039">
    <property type="entry name" value="AMELOGENIN"/>
    <property type="match status" value="1"/>
</dbReference>
<feature type="repeat" description="ANK" evidence="2">
    <location>
        <begin position="949"/>
        <end position="971"/>
    </location>
</feature>
<keyword evidence="2" id="KW-0040">ANK repeat</keyword>
<dbReference type="SMART" id="SM00248">
    <property type="entry name" value="ANK"/>
    <property type="match status" value="11"/>
</dbReference>
<feature type="domain" description="Aminoacyl-transfer RNA synthetases class-II family profile" evidence="3">
    <location>
        <begin position="320"/>
        <end position="913"/>
    </location>
</feature>
<keyword evidence="5" id="KW-1185">Reference proteome</keyword>
<feature type="repeat" description="ANK" evidence="2">
    <location>
        <begin position="1080"/>
        <end position="1112"/>
    </location>
</feature>
<accession>A0A428P6P0</accession>
<gene>
    <name evidence="4" type="ORF">CEP54_012835</name>
</gene>
<dbReference type="PROSITE" id="PS50088">
    <property type="entry name" value="ANK_REPEAT"/>
    <property type="match status" value="6"/>
</dbReference>
<dbReference type="Pfam" id="PF12796">
    <property type="entry name" value="Ank_2"/>
    <property type="match status" value="3"/>
</dbReference>
<dbReference type="PRINTS" id="PR01415">
    <property type="entry name" value="ANKYRIN"/>
</dbReference>
<dbReference type="AlphaFoldDB" id="A0A428P6P0"/>
<dbReference type="Pfam" id="PF22939">
    <property type="entry name" value="WHD_GPIID"/>
    <property type="match status" value="1"/>
</dbReference>
<dbReference type="InterPro" id="IPR002110">
    <property type="entry name" value="Ankyrin_rpt"/>
</dbReference>
<keyword evidence="1" id="KW-0677">Repeat</keyword>
<evidence type="ECO:0000313" key="4">
    <source>
        <dbReference type="EMBL" id="RSL48629.1"/>
    </source>
</evidence>
<dbReference type="SUPFAM" id="SSF48403">
    <property type="entry name" value="Ankyrin repeat"/>
    <property type="match status" value="2"/>
</dbReference>
<feature type="repeat" description="ANK" evidence="2">
    <location>
        <begin position="807"/>
        <end position="840"/>
    </location>
</feature>
<dbReference type="PANTHER" id="PTHR10039:SF15">
    <property type="entry name" value="NACHT DOMAIN-CONTAINING PROTEIN"/>
    <property type="match status" value="1"/>
</dbReference>
<comment type="caution">
    <text evidence="4">The sequence shown here is derived from an EMBL/GenBank/DDBJ whole genome shotgun (WGS) entry which is preliminary data.</text>
</comment>
<reference evidence="4 5" key="1">
    <citation type="submission" date="2017-06" db="EMBL/GenBank/DDBJ databases">
        <title>Comparative genomic analysis of Ambrosia Fusariam Clade fungi.</title>
        <authorList>
            <person name="Stajich J.E."/>
            <person name="Carrillo J."/>
            <person name="Kijimoto T."/>
            <person name="Eskalen A."/>
            <person name="O'Donnell K."/>
            <person name="Kasson M."/>
        </authorList>
    </citation>
    <scope>NUCLEOTIDE SEQUENCE [LARGE SCALE GENOMIC DNA]</scope>
    <source>
        <strain evidence="4 5">NRRL62584</strain>
    </source>
</reference>
<evidence type="ECO:0000256" key="2">
    <source>
        <dbReference type="PROSITE-ProRule" id="PRU00023"/>
    </source>
</evidence>
<evidence type="ECO:0000256" key="1">
    <source>
        <dbReference type="ARBA" id="ARBA00022737"/>
    </source>
</evidence>
<proteinExistence type="predicted"/>
<dbReference type="InterPro" id="IPR056884">
    <property type="entry name" value="NPHP3-like_N"/>
</dbReference>
<dbReference type="InterPro" id="IPR027417">
    <property type="entry name" value="P-loop_NTPase"/>
</dbReference>
<dbReference type="Proteomes" id="UP000288168">
    <property type="component" value="Unassembled WGS sequence"/>
</dbReference>
<name>A0A428P6P0_9HYPO</name>
<dbReference type="OrthoDB" id="1577640at2759"/>
<organism evidence="4 5">
    <name type="scientific">Fusarium duplospermum</name>
    <dbReference type="NCBI Taxonomy" id="1325734"/>
    <lineage>
        <taxon>Eukaryota</taxon>
        <taxon>Fungi</taxon>
        <taxon>Dikarya</taxon>
        <taxon>Ascomycota</taxon>
        <taxon>Pezizomycotina</taxon>
        <taxon>Sordariomycetes</taxon>
        <taxon>Hypocreomycetidae</taxon>
        <taxon>Hypocreales</taxon>
        <taxon>Nectriaceae</taxon>
        <taxon>Fusarium</taxon>
        <taxon>Fusarium solani species complex</taxon>
    </lineage>
</organism>
<sequence>MSFGFSAGDFLAAVQLAHKIRKDFSGAPSQFKSLSDETKLLSMVLQDVDVKVDESDLTPQQETNLEQAMSTCEVVLHDLQASIRRVWKKLKWEPNEARELRERISSSITMLNTLLNQLSSSFDHTAQQNDISARRQAGTGMWLLHSPEFASWKSTSGETLFCPGIPGAGKTILSSIVVEELMKEFQDDMSVCVAYIYFNYQHQENQTVDQIFQSLLRQLVARQSDIPAAVEELYREQTKWGSKLTFEEVCDLIHSLSSLYSRVFIIIDALDECTLRDGRRNTLLSEFMKLQTVLSVNFMCTSRPIPDIEAWFHKAISVEVRANEYDVRKYLDGQFGRLPGFVARSPELQEQVKRQIVQVVDGMFLLAHLHLESLMYKRTPKALRTALEGLPRGSTAYDDTYKQTMIRIQKQFPDQAELAMDVLQWIVCSKSPLTVSELQHALAVEAGEEDLDFDNLPDADDMVTACGGLIAVDQESDIIRLVHYTTQEYFERTRDTWFLDAEDDMAEVCLTYLSFNPFRSKNCHNTHEYQGRLQDWPFYRYACKHWGMHAHQVPPTRIIAFFQLKQAFWSSLQPLFYKPARSMFSETFGDRFYLEPVKAQAGGLHVAAHFGLIDLVRKLAVSETVDEPTARGWTPLAFAAAEGHDAVIRQLLVEHEPDANNRDSEGMAPLHRAVISGHGKVCETLLDIGRANVNLLDSNGRSALSHAVERNWTTIVDILLRTSNVYLGSTEFDDRLALRSSKTGSHRSPIFCAVEQGDEEMVKKLLATNRVNLTTSLFHSAISNSHLGVARILLASDVFDADATDKNGRSPLSYAAYDGYVEAVEVLLQRYKADVNSKDHELKTPLSRAVESGHEKVVELLLRDPNIDVNSKDLTQRAPLSYAAEYGRQQIVEALLQSHNIDVNTKDRNQRTPLSYASEHGHEKIVEALLQTVNIDIDSKAVDVDEYIAGRTPLSFAAEGGHSQIVQRLLETNQVDPDACGKGSHCRKPLAWAILGACRHPPWVQDEPERFTVVIDLLLGTKRVDINHRFSIHHYRNLFTSQKVVHGLTPLLVATKAWAPPGMVKLLLENGADANGASEDSATPLSNAAKRGGKELVNLLLEYGAKPMRPKRRQRAAASLIAPDTADYLQASTSQRRVANMTPSGQHLQLFNRKPKAEGIFYLFPRLPIEIRCMIWEQELHHERFICIEL</sequence>
<feature type="non-terminal residue" evidence="4">
    <location>
        <position position="1190"/>
    </location>
</feature>
<dbReference type="Pfam" id="PF24883">
    <property type="entry name" value="NPHP3_N"/>
    <property type="match status" value="1"/>
</dbReference>
<dbReference type="Pfam" id="PF13637">
    <property type="entry name" value="Ank_4"/>
    <property type="match status" value="1"/>
</dbReference>
<dbReference type="PROSITE" id="PS50862">
    <property type="entry name" value="AA_TRNA_LIGASE_II"/>
    <property type="match status" value="1"/>
</dbReference>
<dbReference type="InterPro" id="IPR036770">
    <property type="entry name" value="Ankyrin_rpt-contain_sf"/>
</dbReference>
<dbReference type="Gene3D" id="3.40.50.300">
    <property type="entry name" value="P-loop containing nucleotide triphosphate hydrolases"/>
    <property type="match status" value="1"/>
</dbReference>
<dbReference type="STRING" id="1325734.A0A428P6P0"/>
<evidence type="ECO:0000313" key="5">
    <source>
        <dbReference type="Proteomes" id="UP000288168"/>
    </source>
</evidence>
<feature type="repeat" description="ANK" evidence="2">
    <location>
        <begin position="1046"/>
        <end position="1079"/>
    </location>
</feature>
<protein>
    <recommendedName>
        <fullName evidence="3">Aminoacyl-transfer RNA synthetases class-II family profile domain-containing protein</fullName>
    </recommendedName>
</protein>
<feature type="repeat" description="ANK" evidence="2">
    <location>
        <begin position="665"/>
        <end position="689"/>
    </location>
</feature>
<dbReference type="InterPro" id="IPR054471">
    <property type="entry name" value="GPIID_WHD"/>
</dbReference>
<dbReference type="SUPFAM" id="SSF52540">
    <property type="entry name" value="P-loop containing nucleoside triphosphate hydrolases"/>
    <property type="match status" value="1"/>
</dbReference>
<dbReference type="Pfam" id="PF00023">
    <property type="entry name" value="Ank"/>
    <property type="match status" value="1"/>
</dbReference>
<dbReference type="EMBL" id="NKCI01000193">
    <property type="protein sequence ID" value="RSL48629.1"/>
    <property type="molecule type" value="Genomic_DNA"/>
</dbReference>
<dbReference type="Gene3D" id="1.25.40.20">
    <property type="entry name" value="Ankyrin repeat-containing domain"/>
    <property type="match status" value="3"/>
</dbReference>
<evidence type="ECO:0000259" key="3">
    <source>
        <dbReference type="PROSITE" id="PS50862"/>
    </source>
</evidence>
<dbReference type="PROSITE" id="PS50297">
    <property type="entry name" value="ANK_REP_REGION"/>
    <property type="match status" value="6"/>
</dbReference>
<feature type="repeat" description="ANK" evidence="2">
    <location>
        <begin position="631"/>
        <end position="664"/>
    </location>
</feature>